<accession>A0A073J739</accession>
<dbReference type="InterPro" id="IPR008218">
    <property type="entry name" value="ATPase_V1-cplx_f_g_su"/>
</dbReference>
<evidence type="ECO:0000256" key="2">
    <source>
        <dbReference type="ARBA" id="ARBA00022448"/>
    </source>
</evidence>
<dbReference type="Gene3D" id="3.40.50.10580">
    <property type="entry name" value="ATPase, V1 complex, subunit F"/>
    <property type="match status" value="1"/>
</dbReference>
<dbReference type="GeneID" id="90982397"/>
<keyword evidence="3" id="KW-0406">Ion transport</keyword>
<dbReference type="Proteomes" id="UP000027665">
    <property type="component" value="Unassembled WGS sequence"/>
</dbReference>
<comment type="similarity">
    <text evidence="1">Belongs to the V-ATPase F subunit family.</text>
</comment>
<evidence type="ECO:0000256" key="1">
    <source>
        <dbReference type="ARBA" id="ARBA00010148"/>
    </source>
</evidence>
<comment type="caution">
    <text evidence="4">The sequence shown here is derived from an EMBL/GenBank/DDBJ whole genome shotgun (WGS) entry which is preliminary data.</text>
</comment>
<evidence type="ECO:0000313" key="4">
    <source>
        <dbReference type="EMBL" id="KEJ93507.1"/>
    </source>
</evidence>
<dbReference type="EMBL" id="JMKI01000002">
    <property type="protein sequence ID" value="KEJ93507.1"/>
    <property type="molecule type" value="Genomic_DNA"/>
</dbReference>
<dbReference type="Pfam" id="PF01990">
    <property type="entry name" value="ATP-synt_F"/>
    <property type="match status" value="1"/>
</dbReference>
<organism evidence="4 5">
    <name type="scientific">Synergistes jonesii</name>
    <dbReference type="NCBI Taxonomy" id="2754"/>
    <lineage>
        <taxon>Bacteria</taxon>
        <taxon>Thermotogati</taxon>
        <taxon>Synergistota</taxon>
        <taxon>Synergistia</taxon>
        <taxon>Synergistales</taxon>
        <taxon>Synergistaceae</taxon>
        <taxon>Synergistes</taxon>
    </lineage>
</organism>
<dbReference type="GO" id="GO:0046961">
    <property type="term" value="F:proton-transporting ATPase activity, rotational mechanism"/>
    <property type="evidence" value="ECO:0007669"/>
    <property type="project" value="InterPro"/>
</dbReference>
<keyword evidence="2" id="KW-0813">Transport</keyword>
<protein>
    <submittedName>
        <fullName evidence="4">ATPase</fullName>
    </submittedName>
</protein>
<dbReference type="OrthoDB" id="46791at2"/>
<dbReference type="eggNOG" id="COG1436">
    <property type="taxonomic scope" value="Bacteria"/>
</dbReference>
<proteinExistence type="inferred from homology"/>
<sequence>MKAYLVSDNHDSLVGMRLAGIEGTLVHTPDAAYEAISAAIKMRDLAILAITEGAAKLSPEIVQQLRERGELPLVVEIPDRFGTKRGPEFLTKYVQEAIGVKM</sequence>
<name>A0A073J739_9BACT</name>
<evidence type="ECO:0000256" key="3">
    <source>
        <dbReference type="ARBA" id="ARBA00023065"/>
    </source>
</evidence>
<dbReference type="STRING" id="2754.EH55_01675"/>
<dbReference type="AlphaFoldDB" id="A0A073J739"/>
<dbReference type="SUPFAM" id="SSF159468">
    <property type="entry name" value="AtpF-like"/>
    <property type="match status" value="1"/>
</dbReference>
<gene>
    <name evidence="4" type="ORF">EH55_01675</name>
</gene>
<keyword evidence="5" id="KW-1185">Reference proteome</keyword>
<dbReference type="InterPro" id="IPR036906">
    <property type="entry name" value="ATPase_V1_fsu_sf"/>
</dbReference>
<reference evidence="4 5" key="1">
    <citation type="submission" date="2014-04" db="EMBL/GenBank/DDBJ databases">
        <title>Draft Genome Sequence of Synergistes jonesii.</title>
        <authorList>
            <person name="Coil D.A."/>
            <person name="Eisen J.A."/>
            <person name="Holland-Moritz H.E."/>
        </authorList>
    </citation>
    <scope>NUCLEOTIDE SEQUENCE [LARGE SCALE GENOMIC DNA]</scope>
    <source>
        <strain evidence="4 5">78-1</strain>
    </source>
</reference>
<evidence type="ECO:0000313" key="5">
    <source>
        <dbReference type="Proteomes" id="UP000027665"/>
    </source>
</evidence>
<dbReference type="RefSeq" id="WP_037973982.1">
    <property type="nucleotide sequence ID" value="NZ_CALIAO010000056.1"/>
</dbReference>